<feature type="compositionally biased region" description="Basic and acidic residues" evidence="1">
    <location>
        <begin position="1"/>
        <end position="12"/>
    </location>
</feature>
<protein>
    <submittedName>
        <fullName evidence="2">Uncharacterized protein</fullName>
    </submittedName>
</protein>
<feature type="region of interest" description="Disordered" evidence="1">
    <location>
        <begin position="1"/>
        <end position="44"/>
    </location>
</feature>
<comment type="caution">
    <text evidence="2">The sequence shown here is derived from an EMBL/GenBank/DDBJ whole genome shotgun (WGS) entry which is preliminary data.</text>
</comment>
<feature type="non-terminal residue" evidence="2">
    <location>
        <position position="1"/>
    </location>
</feature>
<evidence type="ECO:0000256" key="1">
    <source>
        <dbReference type="SAM" id="MobiDB-lite"/>
    </source>
</evidence>
<dbReference type="Proteomes" id="UP001059596">
    <property type="component" value="Chromosome 3R"/>
</dbReference>
<proteinExistence type="predicted"/>
<name>A0A9Q0BV87_9MUSC</name>
<gene>
    <name evidence="2" type="ORF">M5D96_001349</name>
</gene>
<evidence type="ECO:0000313" key="2">
    <source>
        <dbReference type="EMBL" id="KAI8045170.1"/>
    </source>
</evidence>
<sequence length="67" mass="7900">IFVKITAKDRSARNFRGNHRPQRKSRQARHPFPPNRSTPLETSLGRRHRQALIYINRPLAQLQALFI</sequence>
<feature type="compositionally biased region" description="Basic residues" evidence="1">
    <location>
        <begin position="16"/>
        <end position="29"/>
    </location>
</feature>
<dbReference type="AlphaFoldDB" id="A0A9Q0BV87"/>
<accession>A0A9Q0BV87</accession>
<reference evidence="2" key="1">
    <citation type="journal article" date="2023" name="Genome Biol. Evol.">
        <title>Long-read-based Genome Assembly of Drosophila gunungcola Reveals Fewer Chemosensory Genes in Flower-breeding Species.</title>
        <authorList>
            <person name="Negi A."/>
            <person name="Liao B.Y."/>
            <person name="Yeh S.D."/>
        </authorList>
    </citation>
    <scope>NUCLEOTIDE SEQUENCE</scope>
    <source>
        <strain evidence="2">Sukarami</strain>
    </source>
</reference>
<evidence type="ECO:0000313" key="3">
    <source>
        <dbReference type="Proteomes" id="UP001059596"/>
    </source>
</evidence>
<dbReference type="EMBL" id="JAMKOV010000001">
    <property type="protein sequence ID" value="KAI8045170.1"/>
    <property type="molecule type" value="Genomic_DNA"/>
</dbReference>
<keyword evidence="3" id="KW-1185">Reference proteome</keyword>
<organism evidence="2 3">
    <name type="scientific">Drosophila gunungcola</name>
    <name type="common">fruit fly</name>
    <dbReference type="NCBI Taxonomy" id="103775"/>
    <lineage>
        <taxon>Eukaryota</taxon>
        <taxon>Metazoa</taxon>
        <taxon>Ecdysozoa</taxon>
        <taxon>Arthropoda</taxon>
        <taxon>Hexapoda</taxon>
        <taxon>Insecta</taxon>
        <taxon>Pterygota</taxon>
        <taxon>Neoptera</taxon>
        <taxon>Endopterygota</taxon>
        <taxon>Diptera</taxon>
        <taxon>Brachycera</taxon>
        <taxon>Muscomorpha</taxon>
        <taxon>Ephydroidea</taxon>
        <taxon>Drosophilidae</taxon>
        <taxon>Drosophila</taxon>
        <taxon>Sophophora</taxon>
    </lineage>
</organism>